<organism evidence="1 2">
    <name type="scientific">Cercophora scortea</name>
    <dbReference type="NCBI Taxonomy" id="314031"/>
    <lineage>
        <taxon>Eukaryota</taxon>
        <taxon>Fungi</taxon>
        <taxon>Dikarya</taxon>
        <taxon>Ascomycota</taxon>
        <taxon>Pezizomycotina</taxon>
        <taxon>Sordariomycetes</taxon>
        <taxon>Sordariomycetidae</taxon>
        <taxon>Sordariales</taxon>
        <taxon>Lasiosphaeriaceae</taxon>
        <taxon>Cercophora</taxon>
    </lineage>
</organism>
<dbReference type="AlphaFoldDB" id="A0AAE0IMR0"/>
<evidence type="ECO:0000313" key="1">
    <source>
        <dbReference type="EMBL" id="KAK3327877.1"/>
    </source>
</evidence>
<protein>
    <submittedName>
        <fullName evidence="1">Uncharacterized protein</fullName>
    </submittedName>
</protein>
<keyword evidence="2" id="KW-1185">Reference proteome</keyword>
<reference evidence="1" key="1">
    <citation type="journal article" date="2023" name="Mol. Phylogenet. Evol.">
        <title>Genome-scale phylogeny and comparative genomics of the fungal order Sordariales.</title>
        <authorList>
            <person name="Hensen N."/>
            <person name="Bonometti L."/>
            <person name="Westerberg I."/>
            <person name="Brannstrom I.O."/>
            <person name="Guillou S."/>
            <person name="Cros-Aarteil S."/>
            <person name="Calhoun S."/>
            <person name="Haridas S."/>
            <person name="Kuo A."/>
            <person name="Mondo S."/>
            <person name="Pangilinan J."/>
            <person name="Riley R."/>
            <person name="LaButti K."/>
            <person name="Andreopoulos B."/>
            <person name="Lipzen A."/>
            <person name="Chen C."/>
            <person name="Yan M."/>
            <person name="Daum C."/>
            <person name="Ng V."/>
            <person name="Clum A."/>
            <person name="Steindorff A."/>
            <person name="Ohm R.A."/>
            <person name="Martin F."/>
            <person name="Silar P."/>
            <person name="Natvig D.O."/>
            <person name="Lalanne C."/>
            <person name="Gautier V."/>
            <person name="Ament-Velasquez S.L."/>
            <person name="Kruys A."/>
            <person name="Hutchinson M.I."/>
            <person name="Powell A.J."/>
            <person name="Barry K."/>
            <person name="Miller A.N."/>
            <person name="Grigoriev I.V."/>
            <person name="Debuchy R."/>
            <person name="Gladieux P."/>
            <person name="Hiltunen Thoren M."/>
            <person name="Johannesson H."/>
        </authorList>
    </citation>
    <scope>NUCLEOTIDE SEQUENCE</scope>
    <source>
        <strain evidence="1">SMH4131-1</strain>
    </source>
</reference>
<gene>
    <name evidence="1" type="ORF">B0T19DRAFT_423029</name>
</gene>
<name>A0AAE0IMR0_9PEZI</name>
<evidence type="ECO:0000313" key="2">
    <source>
        <dbReference type="Proteomes" id="UP001286456"/>
    </source>
</evidence>
<dbReference type="Proteomes" id="UP001286456">
    <property type="component" value="Unassembled WGS sequence"/>
</dbReference>
<reference evidence="1" key="2">
    <citation type="submission" date="2023-06" db="EMBL/GenBank/DDBJ databases">
        <authorList>
            <consortium name="Lawrence Berkeley National Laboratory"/>
            <person name="Haridas S."/>
            <person name="Hensen N."/>
            <person name="Bonometti L."/>
            <person name="Westerberg I."/>
            <person name="Brannstrom I.O."/>
            <person name="Guillou S."/>
            <person name="Cros-Aarteil S."/>
            <person name="Calhoun S."/>
            <person name="Kuo A."/>
            <person name="Mondo S."/>
            <person name="Pangilinan J."/>
            <person name="Riley R."/>
            <person name="Labutti K."/>
            <person name="Andreopoulos B."/>
            <person name="Lipzen A."/>
            <person name="Chen C."/>
            <person name="Yanf M."/>
            <person name="Daum C."/>
            <person name="Ng V."/>
            <person name="Clum A."/>
            <person name="Steindorff A."/>
            <person name="Ohm R."/>
            <person name="Martin F."/>
            <person name="Silar P."/>
            <person name="Natvig D."/>
            <person name="Lalanne C."/>
            <person name="Gautier V."/>
            <person name="Ament-Velasquez S.L."/>
            <person name="Kruys A."/>
            <person name="Hutchinson M.I."/>
            <person name="Powell A.J."/>
            <person name="Barry K."/>
            <person name="Miller A.N."/>
            <person name="Grigoriev I.V."/>
            <person name="Debuchy R."/>
            <person name="Gladieux P."/>
            <person name="Thoren M.H."/>
            <person name="Johannesson H."/>
        </authorList>
    </citation>
    <scope>NUCLEOTIDE SEQUENCE</scope>
    <source>
        <strain evidence="1">SMH4131-1</strain>
    </source>
</reference>
<accession>A0AAE0IMR0</accession>
<comment type="caution">
    <text evidence="1">The sequence shown here is derived from an EMBL/GenBank/DDBJ whole genome shotgun (WGS) entry which is preliminary data.</text>
</comment>
<dbReference type="EMBL" id="JAUEPO010000003">
    <property type="protein sequence ID" value="KAK3327877.1"/>
    <property type="molecule type" value="Genomic_DNA"/>
</dbReference>
<proteinExistence type="predicted"/>
<sequence>MGALAGWRVGVLGLRCLDSGCCFGSHEEMADWDWRQLQQRDLGLQISSGTCPQARRHTMPASSVAAFLAEWRGWVPGGGWRW</sequence>